<protein>
    <submittedName>
        <fullName evidence="2">DUF3880 domain-containing protein</fullName>
    </submittedName>
</protein>
<proteinExistence type="predicted"/>
<keyword evidence="3" id="KW-1185">Reference proteome</keyword>
<name>A0ABV1BY44_9FIRM</name>
<feature type="domain" description="Spore protein YkvP/CgeB glycosyl transferase-like" evidence="1">
    <location>
        <begin position="252"/>
        <end position="377"/>
    </location>
</feature>
<dbReference type="Proteomes" id="UP001442364">
    <property type="component" value="Unassembled WGS sequence"/>
</dbReference>
<organism evidence="2 3">
    <name type="scientific">[Lactobacillus] rogosae</name>
    <dbReference type="NCBI Taxonomy" id="706562"/>
    <lineage>
        <taxon>Bacteria</taxon>
        <taxon>Bacillati</taxon>
        <taxon>Bacillota</taxon>
        <taxon>Clostridia</taxon>
        <taxon>Lachnospirales</taxon>
        <taxon>Lachnospiraceae</taxon>
        <taxon>Lachnospira</taxon>
    </lineage>
</organism>
<sequence>MKVLYCSWYENSKKDMVKALDTLADEVFVIEHSVKEYIGDNKEIEYEVIDILANGIDVVISFDFLPMLSDICSNYGVTYISWIYDWPNYTLFSKAIYNKCNKVYLFERDGIKLLSKYGIGNMQYASLAVDTDRLDRQLGKDIDNTSYEYDISFVGNMNPNLKSVLMNKDVPSYYEGYINGLANAQQKIYGYNIINDIIDDEFVDKYLYAACADMDNIAVPHEHVMASQINKYVTGVERVNLLRKIADKCMVYIFTGSGDLDIANADIHSGVDYYSEMPVIFRKSRINLNITLRSITTGIPLRVYDILGAGGFCLTNYQEDIEQLFKNGEELVMFTDENDMLNKIDYYMCHEKERMEIAVNGHRAVKKFDYIYVLKHILGVD</sequence>
<evidence type="ECO:0000313" key="3">
    <source>
        <dbReference type="Proteomes" id="UP001442364"/>
    </source>
</evidence>
<dbReference type="RefSeq" id="WP_349153782.1">
    <property type="nucleotide sequence ID" value="NZ_JBBMER010000007.1"/>
</dbReference>
<dbReference type="EMBL" id="JBBMER010000007">
    <property type="protein sequence ID" value="MEQ2380257.1"/>
    <property type="molecule type" value="Genomic_DNA"/>
</dbReference>
<accession>A0ABV1BY44</accession>
<gene>
    <name evidence="2" type="ORF">WMO14_10230</name>
</gene>
<dbReference type="Pfam" id="PF13524">
    <property type="entry name" value="Glyco_trans_1_2"/>
    <property type="match status" value="1"/>
</dbReference>
<reference evidence="2 3" key="1">
    <citation type="submission" date="2024-03" db="EMBL/GenBank/DDBJ databases">
        <title>Human intestinal bacterial collection.</title>
        <authorList>
            <person name="Pauvert C."/>
            <person name="Hitch T.C.A."/>
            <person name="Clavel T."/>
        </authorList>
    </citation>
    <scope>NUCLEOTIDE SEQUENCE [LARGE SCALE GENOMIC DNA]</scope>
    <source>
        <strain evidence="2 3">CLA-AA-H255</strain>
    </source>
</reference>
<comment type="caution">
    <text evidence="2">The sequence shown here is derived from an EMBL/GenBank/DDBJ whole genome shotgun (WGS) entry which is preliminary data.</text>
</comment>
<evidence type="ECO:0000313" key="2">
    <source>
        <dbReference type="EMBL" id="MEQ2380257.1"/>
    </source>
</evidence>
<evidence type="ECO:0000259" key="1">
    <source>
        <dbReference type="Pfam" id="PF13524"/>
    </source>
</evidence>
<dbReference type="InterPro" id="IPR055259">
    <property type="entry name" value="YkvP/CgeB_Glyco_trans-like"/>
</dbReference>